<name>A0A2N0RKU1_9GLOM</name>
<dbReference type="Proteomes" id="UP000232688">
    <property type="component" value="Unassembled WGS sequence"/>
</dbReference>
<reference evidence="1 2" key="1">
    <citation type="submission" date="2017-10" db="EMBL/GenBank/DDBJ databases">
        <title>Extensive intraspecific genome diversity in a model arbuscular mycorrhizal fungus.</title>
        <authorList>
            <person name="Chen E.C.H."/>
            <person name="Morin E."/>
            <person name="Baudet D."/>
            <person name="Noel J."/>
            <person name="Ndikumana S."/>
            <person name="Charron P."/>
            <person name="St-Onge C."/>
            <person name="Giorgi J."/>
            <person name="Grigoriev I.V."/>
            <person name="Roux C."/>
            <person name="Martin F.M."/>
            <person name="Corradi N."/>
        </authorList>
    </citation>
    <scope>NUCLEOTIDE SEQUENCE [LARGE SCALE GENOMIC DNA]</scope>
    <source>
        <strain evidence="1 2">A1</strain>
    </source>
</reference>
<gene>
    <name evidence="1" type="ORF">RhiirA1_422184</name>
</gene>
<dbReference type="EMBL" id="LLXH01000687">
    <property type="protein sequence ID" value="PKC63923.1"/>
    <property type="molecule type" value="Genomic_DNA"/>
</dbReference>
<evidence type="ECO:0000313" key="1">
    <source>
        <dbReference type="EMBL" id="PKC63923.1"/>
    </source>
</evidence>
<dbReference type="AlphaFoldDB" id="A0A2N0RKU1"/>
<evidence type="ECO:0000313" key="2">
    <source>
        <dbReference type="Proteomes" id="UP000232688"/>
    </source>
</evidence>
<dbReference type="VEuPathDB" id="FungiDB:RhiirA1_422184"/>
<protein>
    <submittedName>
        <fullName evidence="1">Uncharacterized protein</fullName>
    </submittedName>
</protein>
<accession>A0A2N0RKU1</accession>
<comment type="caution">
    <text evidence="1">The sequence shown here is derived from an EMBL/GenBank/DDBJ whole genome shotgun (WGS) entry which is preliminary data.</text>
</comment>
<organism evidence="1 2">
    <name type="scientific">Rhizophagus irregularis</name>
    <dbReference type="NCBI Taxonomy" id="588596"/>
    <lineage>
        <taxon>Eukaryota</taxon>
        <taxon>Fungi</taxon>
        <taxon>Fungi incertae sedis</taxon>
        <taxon>Mucoromycota</taxon>
        <taxon>Glomeromycotina</taxon>
        <taxon>Glomeromycetes</taxon>
        <taxon>Glomerales</taxon>
        <taxon>Glomeraceae</taxon>
        <taxon>Rhizophagus</taxon>
    </lineage>
</organism>
<sequence>MFVTCVKCELFIKFAWYKGYKIYVSGYHKKLYSCWKIPNVKNDDFKIEALEFMIWSLNRIIGEDKKRQ</sequence>
<proteinExistence type="predicted"/>
<reference evidence="1 2" key="2">
    <citation type="submission" date="2017-10" db="EMBL/GenBank/DDBJ databases">
        <title>Genome analyses suggest a sexual origin of heterokaryosis in a supposedly ancient asexual fungus.</title>
        <authorList>
            <person name="Corradi N."/>
            <person name="Sedzielewska K."/>
            <person name="Noel J."/>
            <person name="Charron P."/>
            <person name="Farinelli L."/>
            <person name="Marton T."/>
            <person name="Kruger M."/>
            <person name="Pelin A."/>
            <person name="Brachmann A."/>
            <person name="Corradi N."/>
        </authorList>
    </citation>
    <scope>NUCLEOTIDE SEQUENCE [LARGE SCALE GENOMIC DNA]</scope>
    <source>
        <strain evidence="1 2">A1</strain>
    </source>
</reference>